<accession>A0A1A7YUF3</accession>
<gene>
    <name evidence="1" type="primary">RBMX2</name>
</gene>
<proteinExistence type="predicted"/>
<reference evidence="1" key="2">
    <citation type="submission" date="2016-06" db="EMBL/GenBank/DDBJ databases">
        <title>The genome of a short-lived fish provides insights into sex chromosome evolution and the genetic control of aging.</title>
        <authorList>
            <person name="Reichwald K."/>
            <person name="Felder M."/>
            <person name="Petzold A."/>
            <person name="Koch P."/>
            <person name="Groth M."/>
            <person name="Platzer M."/>
        </authorList>
    </citation>
    <scope>NUCLEOTIDE SEQUENCE</scope>
    <source>
        <tissue evidence="1">Brain</tissue>
    </source>
</reference>
<dbReference type="AlphaFoldDB" id="A0A1A7YUF3"/>
<feature type="non-terminal residue" evidence="1">
    <location>
        <position position="1"/>
    </location>
</feature>
<feature type="non-terminal residue" evidence="1">
    <location>
        <position position="61"/>
    </location>
</feature>
<reference evidence="1" key="1">
    <citation type="submission" date="2016-05" db="EMBL/GenBank/DDBJ databases">
        <authorList>
            <person name="Lavstsen T."/>
            <person name="Jespersen J.S."/>
        </authorList>
    </citation>
    <scope>NUCLEOTIDE SEQUENCE</scope>
    <source>
        <tissue evidence="1">Brain</tissue>
    </source>
</reference>
<name>A0A1A7YUF3_9TELE</name>
<dbReference type="EMBL" id="HADW01008625">
    <property type="protein sequence ID" value="SBP10025.1"/>
    <property type="molecule type" value="Transcribed_RNA"/>
</dbReference>
<evidence type="ECO:0000313" key="1">
    <source>
        <dbReference type="EMBL" id="SBP33813.1"/>
    </source>
</evidence>
<sequence length="61" mass="7027">HLDKLNYFRTDASDNLSDDLMQEENVAKITETENSCSEKITIAWKRCVSNLTDQSEKHPNV</sequence>
<dbReference type="EMBL" id="HADX01011581">
    <property type="protein sequence ID" value="SBP33813.1"/>
    <property type="molecule type" value="Transcribed_RNA"/>
</dbReference>
<organism evidence="1">
    <name type="scientific">Iconisemion striatum</name>
    <dbReference type="NCBI Taxonomy" id="60296"/>
    <lineage>
        <taxon>Eukaryota</taxon>
        <taxon>Metazoa</taxon>
        <taxon>Chordata</taxon>
        <taxon>Craniata</taxon>
        <taxon>Vertebrata</taxon>
        <taxon>Euteleostomi</taxon>
        <taxon>Actinopterygii</taxon>
        <taxon>Neopterygii</taxon>
        <taxon>Teleostei</taxon>
        <taxon>Neoteleostei</taxon>
        <taxon>Acanthomorphata</taxon>
        <taxon>Ovalentaria</taxon>
        <taxon>Atherinomorphae</taxon>
        <taxon>Cyprinodontiformes</taxon>
        <taxon>Nothobranchiidae</taxon>
        <taxon>Iconisemion</taxon>
    </lineage>
</organism>
<protein>
    <submittedName>
        <fullName evidence="1">RNA binding motif protein, X-linked 2</fullName>
    </submittedName>
</protein>